<dbReference type="PANTHER" id="PTHR45620">
    <property type="entry name" value="PDF RECEPTOR-LIKE PROTEIN-RELATED"/>
    <property type="match status" value="1"/>
</dbReference>
<feature type="compositionally biased region" description="Polar residues" evidence="11">
    <location>
        <begin position="424"/>
        <end position="437"/>
    </location>
</feature>
<feature type="transmembrane region" description="Helical" evidence="12">
    <location>
        <begin position="317"/>
        <end position="337"/>
    </location>
</feature>
<dbReference type="SMART" id="SM00008">
    <property type="entry name" value="HormR"/>
    <property type="match status" value="1"/>
</dbReference>
<proteinExistence type="inferred from homology"/>
<keyword evidence="3" id="KW-1003">Cell membrane</keyword>
<dbReference type="Pfam" id="PF02793">
    <property type="entry name" value="HRM"/>
    <property type="match status" value="1"/>
</dbReference>
<dbReference type="EMBL" id="JAUCMV010000005">
    <property type="protein sequence ID" value="KAK0396757.1"/>
    <property type="molecule type" value="Genomic_DNA"/>
</dbReference>
<evidence type="ECO:0000313" key="16">
    <source>
        <dbReference type="Proteomes" id="UP001175271"/>
    </source>
</evidence>
<evidence type="ECO:0000256" key="7">
    <source>
        <dbReference type="ARBA" id="ARBA00023136"/>
    </source>
</evidence>
<dbReference type="PANTHER" id="PTHR45620:SF37">
    <property type="entry name" value="G_PROTEIN_RECEP_F2_4 DOMAIN-CONTAINING PROTEIN"/>
    <property type="match status" value="1"/>
</dbReference>
<feature type="transmembrane region" description="Helical" evidence="12">
    <location>
        <begin position="197"/>
        <end position="214"/>
    </location>
</feature>
<dbReference type="Gene3D" id="1.20.1070.10">
    <property type="entry name" value="Rhodopsin 7-helix transmembrane proteins"/>
    <property type="match status" value="1"/>
</dbReference>
<dbReference type="PROSITE" id="PS00649">
    <property type="entry name" value="G_PROTEIN_RECEP_F2_1"/>
    <property type="match status" value="1"/>
</dbReference>
<evidence type="ECO:0000256" key="10">
    <source>
        <dbReference type="ARBA" id="ARBA00023224"/>
    </source>
</evidence>
<dbReference type="GO" id="GO:0008528">
    <property type="term" value="F:G protein-coupled peptide receptor activity"/>
    <property type="evidence" value="ECO:0007669"/>
    <property type="project" value="TreeGrafter"/>
</dbReference>
<evidence type="ECO:0000256" key="12">
    <source>
        <dbReference type="SAM" id="Phobius"/>
    </source>
</evidence>
<evidence type="ECO:0000313" key="15">
    <source>
        <dbReference type="EMBL" id="KAK0396757.1"/>
    </source>
</evidence>
<keyword evidence="9" id="KW-0325">Glycoprotein</keyword>
<evidence type="ECO:0000256" key="8">
    <source>
        <dbReference type="ARBA" id="ARBA00023170"/>
    </source>
</evidence>
<dbReference type="InterPro" id="IPR050332">
    <property type="entry name" value="GPCR_2"/>
</dbReference>
<evidence type="ECO:0000256" key="11">
    <source>
        <dbReference type="SAM" id="MobiDB-lite"/>
    </source>
</evidence>
<dbReference type="PROSITE" id="PS50261">
    <property type="entry name" value="G_PROTEIN_RECEP_F2_4"/>
    <property type="match status" value="1"/>
</dbReference>
<evidence type="ECO:0000256" key="3">
    <source>
        <dbReference type="ARBA" id="ARBA00022475"/>
    </source>
</evidence>
<dbReference type="GO" id="GO:0005886">
    <property type="term" value="C:plasma membrane"/>
    <property type="evidence" value="ECO:0007669"/>
    <property type="project" value="UniProtKB-SubCell"/>
</dbReference>
<gene>
    <name evidence="15" type="ORF">QR680_001839</name>
</gene>
<evidence type="ECO:0000259" key="14">
    <source>
        <dbReference type="PROSITE" id="PS50261"/>
    </source>
</evidence>
<comment type="similarity">
    <text evidence="2">Belongs to the G-protein coupled receptor 2 family.</text>
</comment>
<dbReference type="InterPro" id="IPR000832">
    <property type="entry name" value="GPCR_2_secretin-like"/>
</dbReference>
<accession>A0AA39H040</accession>
<dbReference type="SUPFAM" id="SSF111418">
    <property type="entry name" value="Hormone receptor domain"/>
    <property type="match status" value="1"/>
</dbReference>
<feature type="transmembrane region" description="Helical" evidence="12">
    <location>
        <begin position="235"/>
        <end position="256"/>
    </location>
</feature>
<dbReference type="Pfam" id="PF00002">
    <property type="entry name" value="7tm_2"/>
    <property type="match status" value="1"/>
</dbReference>
<protein>
    <recommendedName>
        <fullName evidence="17">G-protein coupled receptors family 2 profile 2 domain-containing protein</fullName>
    </recommendedName>
</protein>
<keyword evidence="5 12" id="KW-1133">Transmembrane helix</keyword>
<dbReference type="InterPro" id="IPR017981">
    <property type="entry name" value="GPCR_2-like_7TM"/>
</dbReference>
<dbReference type="InterPro" id="IPR017983">
    <property type="entry name" value="GPCR_2_secretin-like_CS"/>
</dbReference>
<name>A0AA39H040_9BILA</name>
<dbReference type="GO" id="GO:0007188">
    <property type="term" value="P:adenylate cyclase-modulating G protein-coupled receptor signaling pathway"/>
    <property type="evidence" value="ECO:0007669"/>
    <property type="project" value="TreeGrafter"/>
</dbReference>
<dbReference type="PRINTS" id="PR00249">
    <property type="entry name" value="GPCRSECRETIN"/>
</dbReference>
<evidence type="ECO:0000256" key="9">
    <source>
        <dbReference type="ARBA" id="ARBA00023180"/>
    </source>
</evidence>
<feature type="transmembrane region" description="Helical" evidence="12">
    <location>
        <begin position="114"/>
        <end position="136"/>
    </location>
</feature>
<comment type="subcellular location">
    <subcellularLocation>
        <location evidence="1">Cell membrane</location>
        <topology evidence="1">Multi-pass membrane protein</topology>
    </subcellularLocation>
</comment>
<keyword evidence="8" id="KW-0675">Receptor</keyword>
<dbReference type="PROSITE" id="PS50227">
    <property type="entry name" value="G_PROTEIN_RECEP_F2_3"/>
    <property type="match status" value="1"/>
</dbReference>
<feature type="transmembrane region" description="Helical" evidence="12">
    <location>
        <begin position="280"/>
        <end position="305"/>
    </location>
</feature>
<evidence type="ECO:0000256" key="5">
    <source>
        <dbReference type="ARBA" id="ARBA00022989"/>
    </source>
</evidence>
<evidence type="ECO:0000256" key="1">
    <source>
        <dbReference type="ARBA" id="ARBA00004651"/>
    </source>
</evidence>
<evidence type="ECO:0000256" key="6">
    <source>
        <dbReference type="ARBA" id="ARBA00023040"/>
    </source>
</evidence>
<keyword evidence="16" id="KW-1185">Reference proteome</keyword>
<dbReference type="Gene3D" id="4.10.1240.10">
    <property type="entry name" value="GPCR, family 2, extracellular hormone receptor domain"/>
    <property type="match status" value="1"/>
</dbReference>
<evidence type="ECO:0000259" key="13">
    <source>
        <dbReference type="PROSITE" id="PS50227"/>
    </source>
</evidence>
<feature type="domain" description="G-protein coupled receptors family 2 profile 2" evidence="14">
    <location>
        <begin position="114"/>
        <end position="373"/>
    </location>
</feature>
<keyword evidence="10" id="KW-0807">Transducer</keyword>
<dbReference type="InterPro" id="IPR036445">
    <property type="entry name" value="GPCR_2_extracell_dom_sf"/>
</dbReference>
<dbReference type="AlphaFoldDB" id="A0AA39H040"/>
<feature type="transmembrane region" description="Helical" evidence="12">
    <location>
        <begin position="349"/>
        <end position="372"/>
    </location>
</feature>
<dbReference type="Proteomes" id="UP001175271">
    <property type="component" value="Unassembled WGS sequence"/>
</dbReference>
<reference evidence="15" key="1">
    <citation type="submission" date="2023-06" db="EMBL/GenBank/DDBJ databases">
        <title>Genomic analysis of the entomopathogenic nematode Steinernema hermaphroditum.</title>
        <authorList>
            <person name="Schwarz E.M."/>
            <person name="Heppert J.K."/>
            <person name="Baniya A."/>
            <person name="Schwartz H.T."/>
            <person name="Tan C.-H."/>
            <person name="Antoshechkin I."/>
            <person name="Sternberg P.W."/>
            <person name="Goodrich-Blair H."/>
            <person name="Dillman A.R."/>
        </authorList>
    </citation>
    <scope>NUCLEOTIDE SEQUENCE</scope>
    <source>
        <strain evidence="15">PS9179</strain>
        <tissue evidence="15">Whole animal</tissue>
    </source>
</reference>
<feature type="region of interest" description="Disordered" evidence="11">
    <location>
        <begin position="410"/>
        <end position="443"/>
    </location>
</feature>
<keyword evidence="6" id="KW-0297">G-protein coupled receptor</keyword>
<keyword evidence="4 12" id="KW-0812">Transmembrane</keyword>
<evidence type="ECO:0000256" key="4">
    <source>
        <dbReference type="ARBA" id="ARBA00022692"/>
    </source>
</evidence>
<feature type="transmembrane region" description="Helical" evidence="12">
    <location>
        <begin position="157"/>
        <end position="177"/>
    </location>
</feature>
<organism evidence="15 16">
    <name type="scientific">Steinernema hermaphroditum</name>
    <dbReference type="NCBI Taxonomy" id="289476"/>
    <lineage>
        <taxon>Eukaryota</taxon>
        <taxon>Metazoa</taxon>
        <taxon>Ecdysozoa</taxon>
        <taxon>Nematoda</taxon>
        <taxon>Chromadorea</taxon>
        <taxon>Rhabditida</taxon>
        <taxon>Tylenchina</taxon>
        <taxon>Panagrolaimomorpha</taxon>
        <taxon>Strongyloidoidea</taxon>
        <taxon>Steinernematidae</taxon>
        <taxon>Steinernema</taxon>
    </lineage>
</organism>
<dbReference type="GO" id="GO:0007166">
    <property type="term" value="P:cell surface receptor signaling pathway"/>
    <property type="evidence" value="ECO:0007669"/>
    <property type="project" value="InterPro"/>
</dbReference>
<feature type="domain" description="G-protein coupled receptors family 2 profile 1" evidence="13">
    <location>
        <begin position="10"/>
        <end position="92"/>
    </location>
</feature>
<comment type="caution">
    <text evidence="15">The sequence shown here is derived from an EMBL/GenBank/DDBJ whole genome shotgun (WGS) entry which is preliminary data.</text>
</comment>
<evidence type="ECO:0008006" key="17">
    <source>
        <dbReference type="Google" id="ProtNLM"/>
    </source>
</evidence>
<dbReference type="InterPro" id="IPR001879">
    <property type="entry name" value="GPCR_2_extracellular_dom"/>
</dbReference>
<keyword evidence="7 12" id="KW-0472">Membrane</keyword>
<evidence type="ECO:0000256" key="2">
    <source>
        <dbReference type="ARBA" id="ARBA00005314"/>
    </source>
</evidence>
<dbReference type="SUPFAM" id="SSF81321">
    <property type="entry name" value="Family A G protein-coupled receptor-like"/>
    <property type="match status" value="1"/>
</dbReference>
<sequence length="443" mass="51086">MSHIDREKATCEFLQNENYLFPNNDYCDVEFDKSFCWYNVTRGDTLFRQCPFNFCLSIEGCAEVAASLQVQRTCHLNGTWGAPDYGGCLEILHNYKQCFAGFCNSCPDPLRQTVMVVTMCLSVTSVAVLVAALVLFTFFDSLQCRRLSIHKNLATAFVFRFAVLALWNAASTSHWFYDCAEFNQRPLYHIEWMCKCILWFFIYFQVASVMWMFIEGAYLYSRFTVFAMRSAEPPSWVFQLVGWGVPFVVVMVWTVVHEEYSRLNANSFCWLPYAQGPHLWILTGTMEFALILNLLFLFLIVVILVQKLHSGNTDTKIIWKTVKATFLLVPLLGVSNFPLFYEPDHPSGAYMLISAILQHSQGIFIAVLYCFLNSEVQLAVKRQIAKLPYRFLFRRHTYFETQRTYVPESGTVNTRHGIPMEQLEGNSDSQSQRSTTAVPLDYK</sequence>